<organism evidence="7 8">
    <name type="scientific">Pontibacillus marinus BH030004 = DSM 16465</name>
    <dbReference type="NCBI Taxonomy" id="1385511"/>
    <lineage>
        <taxon>Bacteria</taxon>
        <taxon>Bacillati</taxon>
        <taxon>Bacillota</taxon>
        <taxon>Bacilli</taxon>
        <taxon>Bacillales</taxon>
        <taxon>Bacillaceae</taxon>
        <taxon>Pontibacillus</taxon>
    </lineage>
</organism>
<dbReference type="InterPro" id="IPR002934">
    <property type="entry name" value="Polymerase_NTP_transf_dom"/>
</dbReference>
<comment type="catalytic activity">
    <reaction evidence="3 4">
        <text>spectinomycin + ATP = 9-O-adenylylspectinomycin + diphosphate</text>
        <dbReference type="Rhea" id="RHEA:63228"/>
        <dbReference type="ChEBI" id="CHEBI:30616"/>
        <dbReference type="ChEBI" id="CHEBI:33019"/>
        <dbReference type="ChEBI" id="CHEBI:146260"/>
        <dbReference type="ChEBI" id="CHEBI:146261"/>
    </reaction>
</comment>
<dbReference type="GO" id="GO:0070566">
    <property type="term" value="F:adenylyltransferase activity"/>
    <property type="evidence" value="ECO:0007669"/>
    <property type="project" value="InterPro"/>
</dbReference>
<keyword evidence="4" id="KW-0067">ATP-binding</keyword>
<keyword evidence="4" id="KW-0548">Nucleotidyltransferase</keyword>
<dbReference type="SUPFAM" id="SSF81301">
    <property type="entry name" value="Nucleotidyltransferase"/>
    <property type="match status" value="1"/>
</dbReference>
<evidence type="ECO:0000259" key="5">
    <source>
        <dbReference type="Pfam" id="PF01909"/>
    </source>
</evidence>
<evidence type="ECO:0000256" key="2">
    <source>
        <dbReference type="ARBA" id="ARBA00023251"/>
    </source>
</evidence>
<dbReference type="Proteomes" id="UP000030403">
    <property type="component" value="Unassembled WGS sequence"/>
</dbReference>
<dbReference type="EMBL" id="AVPF01000002">
    <property type="protein sequence ID" value="KGX91417.1"/>
    <property type="molecule type" value="Genomic_DNA"/>
</dbReference>
<sequence>MSFNWETCSSDIKEFIFTLQKEVTKIIDDNLVGIYLHGSLAMGGFYPNSSDIDILIVTNKSITVNTKRKLAKFFLLYSYSPYPVEISLLNHKQLIDWQHPCPFDFHYSEFWRERYENELVRETYQFLNGGTNTDPDLAAHITIMYHRGICIVGKPIGEVFPLVPRSDYISSILEDFRNCLENIEKNPIYCTLNLIRVYLYLKEVVISSKQEAGKWALHTFPKDLSITVKKVVDCYENHKNENNLEKDGLVSLRDYISNGVQTLLYS</sequence>
<keyword evidence="2 4" id="KW-0046">Antibiotic resistance</keyword>
<feature type="domain" description="Adenylyltransferase AadA C-terminal" evidence="6">
    <location>
        <begin position="158"/>
        <end position="251"/>
    </location>
</feature>
<evidence type="ECO:0000256" key="1">
    <source>
        <dbReference type="ARBA" id="ARBA00022679"/>
    </source>
</evidence>
<dbReference type="Gene3D" id="3.30.460.10">
    <property type="entry name" value="Beta Polymerase, domain 2"/>
    <property type="match status" value="1"/>
</dbReference>
<evidence type="ECO:0000256" key="3">
    <source>
        <dbReference type="ARBA" id="ARBA00047831"/>
    </source>
</evidence>
<feature type="domain" description="Polymerase nucleotidyl transferase" evidence="5">
    <location>
        <begin position="31"/>
        <end position="81"/>
    </location>
</feature>
<gene>
    <name evidence="7" type="ORF">N783_07600</name>
</gene>
<dbReference type="CDD" id="cd05403">
    <property type="entry name" value="NT_KNTase_like"/>
    <property type="match status" value="1"/>
</dbReference>
<dbReference type="InterPro" id="IPR024172">
    <property type="entry name" value="AadA/Aad9"/>
</dbReference>
<dbReference type="GO" id="GO:0046677">
    <property type="term" value="P:response to antibiotic"/>
    <property type="evidence" value="ECO:0007669"/>
    <property type="project" value="UniProtKB-KW"/>
</dbReference>
<keyword evidence="8" id="KW-1185">Reference proteome</keyword>
<keyword evidence="4" id="KW-0547">Nucleotide-binding</keyword>
<keyword evidence="1 4" id="KW-0808">Transferase</keyword>
<dbReference type="AlphaFoldDB" id="A0A0A5I6G5"/>
<proteinExistence type="predicted"/>
<dbReference type="Pfam" id="PF01909">
    <property type="entry name" value="NTP_transf_2"/>
    <property type="match status" value="1"/>
</dbReference>
<evidence type="ECO:0000259" key="6">
    <source>
        <dbReference type="Pfam" id="PF13427"/>
    </source>
</evidence>
<dbReference type="InterPro" id="IPR043519">
    <property type="entry name" value="NT_sf"/>
</dbReference>
<name>A0A0A5I6G5_9BACI</name>
<reference evidence="7 8" key="1">
    <citation type="submission" date="2013-08" db="EMBL/GenBank/DDBJ databases">
        <authorList>
            <person name="Huang J."/>
            <person name="Wang G."/>
        </authorList>
    </citation>
    <scope>NUCLEOTIDE SEQUENCE [LARGE SCALE GENOMIC DNA]</scope>
    <source>
        <strain evidence="7 8">BH030004</strain>
    </source>
</reference>
<protein>
    <recommendedName>
        <fullName evidence="4">Spectinomycin 9-adenylyltransferase</fullName>
    </recommendedName>
</protein>
<dbReference type="Pfam" id="PF13427">
    <property type="entry name" value="AadA_C"/>
    <property type="match status" value="1"/>
</dbReference>
<comment type="caution">
    <text evidence="7">The sequence shown here is derived from an EMBL/GenBank/DDBJ whole genome shotgun (WGS) entry which is preliminary data.</text>
</comment>
<dbReference type="RefSeq" id="WP_027445777.1">
    <property type="nucleotide sequence ID" value="NZ_AULJ01000013.1"/>
</dbReference>
<dbReference type="eggNOG" id="COG1708">
    <property type="taxonomic scope" value="Bacteria"/>
</dbReference>
<evidence type="ECO:0000313" key="7">
    <source>
        <dbReference type="EMBL" id="KGX91417.1"/>
    </source>
</evidence>
<evidence type="ECO:0000313" key="8">
    <source>
        <dbReference type="Proteomes" id="UP000030403"/>
    </source>
</evidence>
<accession>A0A0A5I6G5</accession>
<evidence type="ECO:0000256" key="4">
    <source>
        <dbReference type="PIRNR" id="PIRNR000819"/>
    </source>
</evidence>
<dbReference type="InterPro" id="IPR025184">
    <property type="entry name" value="AadA_C"/>
</dbReference>
<dbReference type="STRING" id="1385511.GCA_000425225_01435"/>
<dbReference type="PIRSF" id="PIRSF000819">
    <property type="entry name" value="Streptomycin_3-adenylyltransf"/>
    <property type="match status" value="1"/>
</dbReference>
<dbReference type="OrthoDB" id="5643411at2"/>
<dbReference type="GO" id="GO:0005524">
    <property type="term" value="F:ATP binding"/>
    <property type="evidence" value="ECO:0007669"/>
    <property type="project" value="UniProtKB-KW"/>
</dbReference>